<keyword evidence="3" id="KW-1185">Reference proteome</keyword>
<dbReference type="Proteomes" id="UP000008363">
    <property type="component" value="Unassembled WGS sequence"/>
</dbReference>
<dbReference type="InterPro" id="IPR011008">
    <property type="entry name" value="Dimeric_a/b-barrel"/>
</dbReference>
<dbReference type="Gene3D" id="3.30.70.100">
    <property type="match status" value="1"/>
</dbReference>
<dbReference type="eggNOG" id="ENOG5031400">
    <property type="taxonomic scope" value="Bacteria"/>
</dbReference>
<dbReference type="SUPFAM" id="SSF54909">
    <property type="entry name" value="Dimeric alpha+beta barrel"/>
    <property type="match status" value="1"/>
</dbReference>
<name>K6WBY7_9ACTN</name>
<evidence type="ECO:0000313" key="2">
    <source>
        <dbReference type="EMBL" id="GAB89707.1"/>
    </source>
</evidence>
<accession>K6WBY7</accession>
<evidence type="ECO:0000313" key="3">
    <source>
        <dbReference type="Proteomes" id="UP000008363"/>
    </source>
</evidence>
<evidence type="ECO:0008006" key="4">
    <source>
        <dbReference type="Google" id="ProtNLM"/>
    </source>
</evidence>
<evidence type="ECO:0000256" key="1">
    <source>
        <dbReference type="SAM" id="MobiDB-lite"/>
    </source>
</evidence>
<reference evidence="2 3" key="1">
    <citation type="submission" date="2012-08" db="EMBL/GenBank/DDBJ databases">
        <title>Whole genome shotgun sequence of Gordonia rhizosphera NBRC 16068.</title>
        <authorList>
            <person name="Takarada H."/>
            <person name="Isaki S."/>
            <person name="Hosoyama A."/>
            <person name="Tsuchikane K."/>
            <person name="Katsumata H."/>
            <person name="Baba S."/>
            <person name="Ohji S."/>
            <person name="Yamazaki S."/>
            <person name="Fujita N."/>
        </authorList>
    </citation>
    <scope>NUCLEOTIDE SEQUENCE [LARGE SCALE GENOMIC DNA]</scope>
    <source>
        <strain evidence="2 3">NBRC 16068</strain>
    </source>
</reference>
<proteinExistence type="predicted"/>
<dbReference type="EMBL" id="BAHC01000069">
    <property type="protein sequence ID" value="GAB89707.1"/>
    <property type="molecule type" value="Genomic_DNA"/>
</dbReference>
<protein>
    <recommendedName>
        <fullName evidence="4">EthD domain-containing protein</fullName>
    </recommendedName>
</protein>
<dbReference type="OrthoDB" id="3481501at2"/>
<dbReference type="STRING" id="1108045.GORHZ_069_00860"/>
<organism evidence="2 3">
    <name type="scientific">Gordonia rhizosphera NBRC 16068</name>
    <dbReference type="NCBI Taxonomy" id="1108045"/>
    <lineage>
        <taxon>Bacteria</taxon>
        <taxon>Bacillati</taxon>
        <taxon>Actinomycetota</taxon>
        <taxon>Actinomycetes</taxon>
        <taxon>Mycobacteriales</taxon>
        <taxon>Gordoniaceae</taxon>
        <taxon>Gordonia</taxon>
    </lineage>
</organism>
<feature type="region of interest" description="Disordered" evidence="1">
    <location>
        <begin position="83"/>
        <end position="104"/>
    </location>
</feature>
<dbReference type="RefSeq" id="WP_006331895.1">
    <property type="nucleotide sequence ID" value="NZ_BAHC01000069.1"/>
</dbReference>
<gene>
    <name evidence="2" type="ORF">GORHZ_069_00860</name>
</gene>
<sequence>MPKGVLLVESRPSSPDRLDEFNKWYEEVHIPEVLALEGFVSARRLRPLDGDGPIVTIYDVDGEDLGAVASGLSSAARNGAFTWSDSMQMDPPPAMRFLEETPER</sequence>
<dbReference type="AlphaFoldDB" id="K6WBY7"/>
<comment type="caution">
    <text evidence="2">The sequence shown here is derived from an EMBL/GenBank/DDBJ whole genome shotgun (WGS) entry which is preliminary data.</text>
</comment>